<evidence type="ECO:0000313" key="4">
    <source>
        <dbReference type="Proteomes" id="UP000051124"/>
    </source>
</evidence>
<feature type="chain" id="PRO_5006639498" description="SPOR domain-containing protein" evidence="1">
    <location>
        <begin position="21"/>
        <end position="158"/>
    </location>
</feature>
<evidence type="ECO:0000256" key="1">
    <source>
        <dbReference type="SAM" id="SignalP"/>
    </source>
</evidence>
<dbReference type="InterPro" id="IPR036680">
    <property type="entry name" value="SPOR-like_sf"/>
</dbReference>
<organism evidence="3 4">
    <name type="scientific">candidate division TA06 bacterium DG_26</name>
    <dbReference type="NCBI Taxonomy" id="1703771"/>
    <lineage>
        <taxon>Bacteria</taxon>
        <taxon>Bacteria division TA06</taxon>
    </lineage>
</organism>
<gene>
    <name evidence="3" type="ORF">AMJ40_02465</name>
</gene>
<keyword evidence="1" id="KW-0732">Signal</keyword>
<evidence type="ECO:0000313" key="3">
    <source>
        <dbReference type="EMBL" id="KPJ50590.1"/>
    </source>
</evidence>
<feature type="signal peptide" evidence="1">
    <location>
        <begin position="1"/>
        <end position="20"/>
    </location>
</feature>
<dbReference type="Gene3D" id="3.30.70.1070">
    <property type="entry name" value="Sporulation related repeat"/>
    <property type="match status" value="1"/>
</dbReference>
<dbReference type="InterPro" id="IPR007730">
    <property type="entry name" value="SPOR-like_dom"/>
</dbReference>
<comment type="caution">
    <text evidence="3">The sequence shown here is derived from an EMBL/GenBank/DDBJ whole genome shotgun (WGS) entry which is preliminary data.</text>
</comment>
<name>A0A0S7WK87_UNCT6</name>
<proteinExistence type="predicted"/>
<sequence>MRSLLVLSLCAVFVLLYSCATKPPSEEFFEEELVVEEEPFEEEELFEEEEIIEEPLEEIYIEEPVIQPEVISPPPPKAIETLGFRVQIYAFSSKVGADVASEKARLQFPEGVYVEYIAPYYKVRVGDCMTRAEAESLKARARHLGYTDAFIVETMVRP</sequence>
<reference evidence="3 4" key="1">
    <citation type="journal article" date="2015" name="Microbiome">
        <title>Genomic resolution of linkages in carbon, nitrogen, and sulfur cycling among widespread estuary sediment bacteria.</title>
        <authorList>
            <person name="Baker B.J."/>
            <person name="Lazar C.S."/>
            <person name="Teske A.P."/>
            <person name="Dick G.J."/>
        </authorList>
    </citation>
    <scope>NUCLEOTIDE SEQUENCE [LARGE SCALE GENOMIC DNA]</scope>
    <source>
        <strain evidence="3">DG_26</strain>
    </source>
</reference>
<feature type="domain" description="SPOR" evidence="2">
    <location>
        <begin position="78"/>
        <end position="154"/>
    </location>
</feature>
<dbReference type="PROSITE" id="PS51724">
    <property type="entry name" value="SPOR"/>
    <property type="match status" value="1"/>
</dbReference>
<dbReference type="SUPFAM" id="SSF110997">
    <property type="entry name" value="Sporulation related repeat"/>
    <property type="match status" value="1"/>
</dbReference>
<dbReference type="Proteomes" id="UP000051124">
    <property type="component" value="Unassembled WGS sequence"/>
</dbReference>
<protein>
    <recommendedName>
        <fullName evidence="2">SPOR domain-containing protein</fullName>
    </recommendedName>
</protein>
<dbReference type="Pfam" id="PF05036">
    <property type="entry name" value="SPOR"/>
    <property type="match status" value="1"/>
</dbReference>
<dbReference type="AlphaFoldDB" id="A0A0S7WK87"/>
<evidence type="ECO:0000259" key="2">
    <source>
        <dbReference type="PROSITE" id="PS51724"/>
    </source>
</evidence>
<dbReference type="EMBL" id="LIZT01000017">
    <property type="protein sequence ID" value="KPJ50590.1"/>
    <property type="molecule type" value="Genomic_DNA"/>
</dbReference>
<dbReference type="GO" id="GO:0042834">
    <property type="term" value="F:peptidoglycan binding"/>
    <property type="evidence" value="ECO:0007669"/>
    <property type="project" value="InterPro"/>
</dbReference>
<dbReference type="PROSITE" id="PS51257">
    <property type="entry name" value="PROKAR_LIPOPROTEIN"/>
    <property type="match status" value="1"/>
</dbReference>
<accession>A0A0S7WK87</accession>